<organism evidence="1 2">
    <name type="scientific">Marivirga salinarum</name>
    <dbReference type="NCBI Taxonomy" id="3059078"/>
    <lineage>
        <taxon>Bacteria</taxon>
        <taxon>Pseudomonadati</taxon>
        <taxon>Bacteroidota</taxon>
        <taxon>Cytophagia</taxon>
        <taxon>Cytophagales</taxon>
        <taxon>Marivirgaceae</taxon>
        <taxon>Marivirga</taxon>
    </lineage>
</organism>
<evidence type="ECO:0000313" key="2">
    <source>
        <dbReference type="Proteomes" id="UP001230496"/>
    </source>
</evidence>
<dbReference type="RefSeq" id="WP_308347480.1">
    <property type="nucleotide sequence ID" value="NZ_CP129971.1"/>
</dbReference>
<sequence>MVENQKLPAKKIIYKKERVLDATSIFPVFFKRYHIASEWKLLFKDNKGFKEFLHDIEKNGVIDRNILNINLQKKINHVKSWSNFFRWLIKKTEAKMVAGICYYSNAMYGLNLAAHQLNIKSADMQHGAQGNMHIAYNFNKIPDNGYNILPKYFWVWDFESKNHLENIFKSQNFHKVVLKGNPWFNFIKENSSKLSIRENKPLILISVQPLREILNTNIYEIIRSTANMYAWWIRLHPRMSKTETANFISELKFNQVYDKINIKEASNLPLPIILQNAKLHISKYSGTISEAAMMQVPSLIIDEIGTKTYDNLIEKGIAYNGLNLTSALIEKIISEK</sequence>
<protein>
    <submittedName>
        <fullName evidence="1">Uncharacterized protein</fullName>
    </submittedName>
</protein>
<dbReference type="SUPFAM" id="SSF53756">
    <property type="entry name" value="UDP-Glycosyltransferase/glycogen phosphorylase"/>
    <property type="match status" value="1"/>
</dbReference>
<proteinExistence type="predicted"/>
<gene>
    <name evidence="1" type="ORF">QYS49_22745</name>
</gene>
<dbReference type="AlphaFoldDB" id="A0AA49GAG9"/>
<dbReference type="EMBL" id="CP129971">
    <property type="protein sequence ID" value="WKK74524.2"/>
    <property type="molecule type" value="Genomic_DNA"/>
</dbReference>
<evidence type="ECO:0000313" key="1">
    <source>
        <dbReference type="EMBL" id="WKK74524.2"/>
    </source>
</evidence>
<name>A0AA49GAG9_9BACT</name>
<accession>A0AA49GAG9</accession>
<dbReference type="Proteomes" id="UP001230496">
    <property type="component" value="Chromosome"/>
</dbReference>
<dbReference type="KEGG" id="msaa:QYS49_22745"/>
<keyword evidence="2" id="KW-1185">Reference proteome</keyword>
<reference evidence="1 2" key="1">
    <citation type="submission" date="2023-08" db="EMBL/GenBank/DDBJ databases">
        <title>Comparative genomics and taxonomic characterization of three novel marine species of genus Marivirga.</title>
        <authorList>
            <person name="Muhammad N."/>
            <person name="Kim S.-G."/>
        </authorList>
    </citation>
    <scope>NUCLEOTIDE SEQUENCE [LARGE SCALE GENOMIC DNA]</scope>
    <source>
        <strain evidence="1 2">BDSF4-3</strain>
    </source>
</reference>